<protein>
    <recommendedName>
        <fullName evidence="5">Rab3 GTPase-activating protein catalytic subunit</fullName>
    </recommendedName>
</protein>
<evidence type="ECO:0000313" key="12">
    <source>
        <dbReference type="EMBL" id="CAG9825554.1"/>
    </source>
</evidence>
<dbReference type="OrthoDB" id="17346at2759"/>
<dbReference type="GO" id="GO:0005794">
    <property type="term" value="C:Golgi apparatus"/>
    <property type="evidence" value="ECO:0007669"/>
    <property type="project" value="UniProtKB-SubCell"/>
</dbReference>
<keyword evidence="7" id="KW-0963">Cytoplasm</keyword>
<evidence type="ECO:0000256" key="8">
    <source>
        <dbReference type="ARBA" id="ARBA00022824"/>
    </source>
</evidence>
<sequence>MFPEEDSFILYRLAPGVPDLRTCLLNQKLQMLNCCIERKLSRENSHRSTYDSAENSDTDDEFFDCSDRVDEETKRKEKHSLWNQPVGRLTKFGDLKLLKNGDPLYIPVTQEPVPKTEDQLEEDTDVLLKLGSDAEASELRARIMSASLLSDMESFKAANPGSVVEDFIRWYSPRDWIEEDDMDEWGQKKGHLSPRMLIEENNIWVQMWESSRPVPACRQKRLFDDTREAEKVLQNLDSRTISQICDLVIPVLSHAAICRLVEECRHVSAELSESNYRIKSLLGHGERLSRDPDLQPRRFEAFVQEVTALELLISQINSLQYKFNPSGAKDQTVSGVVANLVAAKEVEIEGRDGSDVGGRIVSMFSEMQNFSGEQESMEDAKRSGNGVFPAPSGREFVMRVNAVKPAGHSAKCPQFLRAILNKNEFRLAGAFSEDIVFF</sequence>
<reference evidence="12" key="1">
    <citation type="submission" date="2022-01" db="EMBL/GenBank/DDBJ databases">
        <authorList>
            <person name="King R."/>
        </authorList>
    </citation>
    <scope>NUCLEOTIDE SEQUENCE</scope>
</reference>
<evidence type="ECO:0000259" key="11">
    <source>
        <dbReference type="Pfam" id="PF19533"/>
    </source>
</evidence>
<dbReference type="PANTHER" id="PTHR21422">
    <property type="entry name" value="RAB3 GTPASE-ACTIVATING PROTEIN CATALYTIC SUBUNIT"/>
    <property type="match status" value="1"/>
</dbReference>
<reference evidence="12" key="2">
    <citation type="submission" date="2022-10" db="EMBL/GenBank/DDBJ databases">
        <authorList>
            <consortium name="ENA_rothamsted_submissions"/>
            <consortium name="culmorum"/>
            <person name="King R."/>
        </authorList>
    </citation>
    <scope>NUCLEOTIDE SEQUENCE</scope>
</reference>
<dbReference type="GO" id="GO:0005783">
    <property type="term" value="C:endoplasmic reticulum"/>
    <property type="evidence" value="ECO:0007669"/>
    <property type="project" value="UniProtKB-SubCell"/>
</dbReference>
<evidence type="ECO:0000256" key="7">
    <source>
        <dbReference type="ARBA" id="ARBA00022490"/>
    </source>
</evidence>
<dbReference type="PANTHER" id="PTHR21422:SF9">
    <property type="entry name" value="RAB3 GTPASE-ACTIVATING PROTEIN CATALYTIC SUBUNIT"/>
    <property type="match status" value="1"/>
</dbReference>
<evidence type="ECO:0000256" key="5">
    <source>
        <dbReference type="ARBA" id="ARBA00015817"/>
    </source>
</evidence>
<keyword evidence="13" id="KW-1185">Reference proteome</keyword>
<evidence type="ECO:0000259" key="10">
    <source>
        <dbReference type="Pfam" id="PF13890"/>
    </source>
</evidence>
<dbReference type="InterPro" id="IPR045698">
    <property type="entry name" value="Rab3GAP1_C"/>
</dbReference>
<evidence type="ECO:0000256" key="3">
    <source>
        <dbReference type="ARBA" id="ARBA00004496"/>
    </source>
</evidence>
<evidence type="ECO:0000256" key="6">
    <source>
        <dbReference type="ARBA" id="ARBA00022468"/>
    </source>
</evidence>
<name>A0A9N9SMU7_PHACE</name>
<comment type="subcellular location">
    <subcellularLocation>
        <location evidence="3">Cytoplasm</location>
    </subcellularLocation>
    <subcellularLocation>
        <location evidence="2">Endoplasmic reticulum</location>
    </subcellularLocation>
    <subcellularLocation>
        <location evidence="1">Golgi apparatus</location>
        <location evidence="1">cis-Golgi network</location>
    </subcellularLocation>
</comment>
<organism evidence="12 13">
    <name type="scientific">Phaedon cochleariae</name>
    <name type="common">Mustard beetle</name>
    <dbReference type="NCBI Taxonomy" id="80249"/>
    <lineage>
        <taxon>Eukaryota</taxon>
        <taxon>Metazoa</taxon>
        <taxon>Ecdysozoa</taxon>
        <taxon>Arthropoda</taxon>
        <taxon>Hexapoda</taxon>
        <taxon>Insecta</taxon>
        <taxon>Pterygota</taxon>
        <taxon>Neoptera</taxon>
        <taxon>Endopterygota</taxon>
        <taxon>Coleoptera</taxon>
        <taxon>Polyphaga</taxon>
        <taxon>Cucujiformia</taxon>
        <taxon>Chrysomeloidea</taxon>
        <taxon>Chrysomelidae</taxon>
        <taxon>Chrysomelinae</taxon>
        <taxon>Chrysomelini</taxon>
        <taxon>Phaedon</taxon>
    </lineage>
</organism>
<feature type="domain" description="Rab3GAP catalytic subunit C-terminal" evidence="11">
    <location>
        <begin position="249"/>
        <end position="438"/>
    </location>
</feature>
<evidence type="ECO:0000256" key="4">
    <source>
        <dbReference type="ARBA" id="ARBA00008856"/>
    </source>
</evidence>
<keyword evidence="8" id="KW-0256">Endoplasmic reticulum</keyword>
<evidence type="ECO:0000256" key="2">
    <source>
        <dbReference type="ARBA" id="ARBA00004240"/>
    </source>
</evidence>
<keyword evidence="9" id="KW-0333">Golgi apparatus</keyword>
<comment type="similarity">
    <text evidence="4">Belongs to the Rab3-GAP catalytic subunit family.</text>
</comment>
<gene>
    <name evidence="12" type="ORF">PHAECO_LOCUS12467</name>
</gene>
<proteinExistence type="inferred from homology"/>
<dbReference type="InterPro" id="IPR026147">
    <property type="entry name" value="Rab3GAP1_conserved"/>
</dbReference>
<accession>A0A9N9SMU7</accession>
<feature type="domain" description="Rab3GAP catalytic subunit conserved" evidence="10">
    <location>
        <begin position="83"/>
        <end position="236"/>
    </location>
</feature>
<dbReference type="InterPro" id="IPR045700">
    <property type="entry name" value="Rab3GAP1"/>
</dbReference>
<dbReference type="EMBL" id="OU896715">
    <property type="protein sequence ID" value="CAG9825554.1"/>
    <property type="molecule type" value="Genomic_DNA"/>
</dbReference>
<evidence type="ECO:0000256" key="9">
    <source>
        <dbReference type="ARBA" id="ARBA00023034"/>
    </source>
</evidence>
<dbReference type="AlphaFoldDB" id="A0A9N9SMU7"/>
<dbReference type="Pfam" id="PF19533">
    <property type="entry name" value="Rab3-GAP_cat_C"/>
    <property type="match status" value="1"/>
</dbReference>
<dbReference type="Pfam" id="PF13890">
    <property type="entry name" value="Rab3-GTPase_cat"/>
    <property type="match status" value="1"/>
</dbReference>
<keyword evidence="6" id="KW-0343">GTPase activation</keyword>
<dbReference type="GO" id="GO:0005096">
    <property type="term" value="F:GTPase activator activity"/>
    <property type="evidence" value="ECO:0007669"/>
    <property type="project" value="UniProtKB-KW"/>
</dbReference>
<evidence type="ECO:0000313" key="13">
    <source>
        <dbReference type="Proteomes" id="UP001153737"/>
    </source>
</evidence>
<dbReference type="Proteomes" id="UP001153737">
    <property type="component" value="Chromosome 9"/>
</dbReference>
<evidence type="ECO:0000256" key="1">
    <source>
        <dbReference type="ARBA" id="ARBA00004222"/>
    </source>
</evidence>